<reference evidence="2" key="2">
    <citation type="journal article" date="2023" name="IMA Fungus">
        <title>Comparative genomic study of the Penicillium genus elucidates a diverse pangenome and 15 lateral gene transfer events.</title>
        <authorList>
            <person name="Petersen C."/>
            <person name="Sorensen T."/>
            <person name="Nielsen M.R."/>
            <person name="Sondergaard T.E."/>
            <person name="Sorensen J.L."/>
            <person name="Fitzpatrick D.A."/>
            <person name="Frisvad J.C."/>
            <person name="Nielsen K.L."/>
        </authorList>
    </citation>
    <scope>NUCLEOTIDE SEQUENCE</scope>
    <source>
        <strain evidence="2">IBT 16125</strain>
    </source>
</reference>
<organism evidence="2 3">
    <name type="scientific">Penicillium daleae</name>
    <dbReference type="NCBI Taxonomy" id="63821"/>
    <lineage>
        <taxon>Eukaryota</taxon>
        <taxon>Fungi</taxon>
        <taxon>Dikarya</taxon>
        <taxon>Ascomycota</taxon>
        <taxon>Pezizomycotina</taxon>
        <taxon>Eurotiomycetes</taxon>
        <taxon>Eurotiomycetidae</taxon>
        <taxon>Eurotiales</taxon>
        <taxon>Aspergillaceae</taxon>
        <taxon>Penicillium</taxon>
    </lineage>
</organism>
<dbReference type="AlphaFoldDB" id="A0AAD6BZF9"/>
<reference evidence="2" key="1">
    <citation type="submission" date="2022-12" db="EMBL/GenBank/DDBJ databases">
        <authorList>
            <person name="Petersen C."/>
        </authorList>
    </citation>
    <scope>NUCLEOTIDE SEQUENCE</scope>
    <source>
        <strain evidence="2">IBT 16125</strain>
    </source>
</reference>
<gene>
    <name evidence="2" type="ORF">N7458_010530</name>
</gene>
<dbReference type="EMBL" id="JAPVEA010000008">
    <property type="protein sequence ID" value="KAJ5439532.1"/>
    <property type="molecule type" value="Genomic_DNA"/>
</dbReference>
<proteinExistence type="predicted"/>
<feature type="compositionally biased region" description="Polar residues" evidence="1">
    <location>
        <begin position="10"/>
        <end position="20"/>
    </location>
</feature>
<dbReference type="RefSeq" id="XP_056762761.1">
    <property type="nucleotide sequence ID" value="XM_056913912.1"/>
</dbReference>
<evidence type="ECO:0000313" key="3">
    <source>
        <dbReference type="Proteomes" id="UP001213681"/>
    </source>
</evidence>
<sequence>MFATHPIPSSPSTPFRQTAHYTPARPSPLGPRSSNIATPPWPMTSPTRAGHPQKPTGHDENAHTSPISFPAFAVHTEQPQRHHNPVSVSMPDTHSQSPSFVNIASSPALTFNTTFPSTSDPQQQQHHQQPNLFAPTSPSPASPTPSARTRYAERYATQIANPMRSTTSLARSKTRKMFLNRVKNERDAGRFDARGEQMMMAEYLADKRRWEESMARDVDGVLRGVEGDIEDDGMLPGKFVLALVLLASSVSDFGLLGALANRSCFIAADEAELRALDEFVSQEEAFERALQESLSKGHGLAEPDAPFSDADYDDIFMHLSEPAQDMDMS</sequence>
<dbReference type="Proteomes" id="UP001213681">
    <property type="component" value="Unassembled WGS sequence"/>
</dbReference>
<evidence type="ECO:0000313" key="2">
    <source>
        <dbReference type="EMBL" id="KAJ5439532.1"/>
    </source>
</evidence>
<feature type="compositionally biased region" description="Polar residues" evidence="1">
    <location>
        <begin position="86"/>
        <end position="121"/>
    </location>
</feature>
<comment type="caution">
    <text evidence="2">The sequence shown here is derived from an EMBL/GenBank/DDBJ whole genome shotgun (WGS) entry which is preliminary data.</text>
</comment>
<protein>
    <submittedName>
        <fullName evidence="2">Uncharacterized protein</fullName>
    </submittedName>
</protein>
<feature type="region of interest" description="Disordered" evidence="1">
    <location>
        <begin position="1"/>
        <end position="148"/>
    </location>
</feature>
<keyword evidence="3" id="KW-1185">Reference proteome</keyword>
<evidence type="ECO:0000256" key="1">
    <source>
        <dbReference type="SAM" id="MobiDB-lite"/>
    </source>
</evidence>
<name>A0AAD6BZF9_9EURO</name>
<accession>A0AAD6BZF9</accession>
<dbReference type="GeneID" id="81604155"/>